<gene>
    <name evidence="1" type="ORF">EZS28_028641</name>
</gene>
<dbReference type="Proteomes" id="UP000324800">
    <property type="component" value="Unassembled WGS sequence"/>
</dbReference>
<evidence type="ECO:0000313" key="1">
    <source>
        <dbReference type="EMBL" id="KAA6375832.1"/>
    </source>
</evidence>
<name>A0A5J4V0A4_9EUKA</name>
<sequence length="95" mass="11022">MIRLFEPELGRLLYAIGDAIQKLTSIRIFYNSPTVFKWRIIRSSTIQVVSRDIKQHEATVDMHSMAVTAVRVIYEDDERMRIVRGNTYAPQAIPL</sequence>
<dbReference type="AlphaFoldDB" id="A0A5J4V0A4"/>
<reference evidence="1 2" key="1">
    <citation type="submission" date="2019-03" db="EMBL/GenBank/DDBJ databases">
        <title>Single cell metagenomics reveals metabolic interactions within the superorganism composed of flagellate Streblomastix strix and complex community of Bacteroidetes bacteria on its surface.</title>
        <authorList>
            <person name="Treitli S.C."/>
            <person name="Kolisko M."/>
            <person name="Husnik F."/>
            <person name="Keeling P."/>
            <person name="Hampl V."/>
        </authorList>
    </citation>
    <scope>NUCLEOTIDE SEQUENCE [LARGE SCALE GENOMIC DNA]</scope>
    <source>
        <strain evidence="1">ST1C</strain>
    </source>
</reference>
<dbReference type="OrthoDB" id="6252103at2759"/>
<evidence type="ECO:0000313" key="2">
    <source>
        <dbReference type="Proteomes" id="UP000324800"/>
    </source>
</evidence>
<comment type="caution">
    <text evidence="1">The sequence shown here is derived from an EMBL/GenBank/DDBJ whole genome shotgun (WGS) entry which is preliminary data.</text>
</comment>
<accession>A0A5J4V0A4</accession>
<protein>
    <submittedName>
        <fullName evidence="1">Uncharacterized protein</fullName>
    </submittedName>
</protein>
<feature type="non-terminal residue" evidence="1">
    <location>
        <position position="95"/>
    </location>
</feature>
<organism evidence="1 2">
    <name type="scientific">Streblomastix strix</name>
    <dbReference type="NCBI Taxonomy" id="222440"/>
    <lineage>
        <taxon>Eukaryota</taxon>
        <taxon>Metamonada</taxon>
        <taxon>Preaxostyla</taxon>
        <taxon>Oxymonadida</taxon>
        <taxon>Streblomastigidae</taxon>
        <taxon>Streblomastix</taxon>
    </lineage>
</organism>
<dbReference type="EMBL" id="SNRW01010958">
    <property type="protein sequence ID" value="KAA6375832.1"/>
    <property type="molecule type" value="Genomic_DNA"/>
</dbReference>
<proteinExistence type="predicted"/>